<sequence>MSHREEASGKTQDTLEKLCLSAGLGTPRESPRKSWRKCLGLRDCCLSEISCASLASALKSNPSHLRELELSGNKLQDSGVNLLCGFLESPHCRLQTLREFGSLWLTWLGVCLTEEGQSRQTGGVRPAWCGQSRGPSCAGELQTAEGEMRPGGRRGEPGRQIRQNQESGAQKNRTD</sequence>
<dbReference type="Proteomes" id="UP000831701">
    <property type="component" value="Chromosome 21"/>
</dbReference>
<dbReference type="EMBL" id="CM041551">
    <property type="protein sequence ID" value="KAI3354925.1"/>
    <property type="molecule type" value="Genomic_DNA"/>
</dbReference>
<organism evidence="1 2">
    <name type="scientific">Scortum barcoo</name>
    <name type="common">barcoo grunter</name>
    <dbReference type="NCBI Taxonomy" id="214431"/>
    <lineage>
        <taxon>Eukaryota</taxon>
        <taxon>Metazoa</taxon>
        <taxon>Chordata</taxon>
        <taxon>Craniata</taxon>
        <taxon>Vertebrata</taxon>
        <taxon>Euteleostomi</taxon>
        <taxon>Actinopterygii</taxon>
        <taxon>Neopterygii</taxon>
        <taxon>Teleostei</taxon>
        <taxon>Neoteleostei</taxon>
        <taxon>Acanthomorphata</taxon>
        <taxon>Eupercaria</taxon>
        <taxon>Centrarchiformes</taxon>
        <taxon>Terapontoidei</taxon>
        <taxon>Terapontidae</taxon>
        <taxon>Scortum</taxon>
    </lineage>
</organism>
<proteinExistence type="predicted"/>
<keyword evidence="2" id="KW-1185">Reference proteome</keyword>
<protein>
    <submittedName>
        <fullName evidence="1">Uncharacterized protein</fullName>
    </submittedName>
</protein>
<name>A0ACB8VHI7_9TELE</name>
<evidence type="ECO:0000313" key="2">
    <source>
        <dbReference type="Proteomes" id="UP000831701"/>
    </source>
</evidence>
<evidence type="ECO:0000313" key="1">
    <source>
        <dbReference type="EMBL" id="KAI3354925.1"/>
    </source>
</evidence>
<accession>A0ACB8VHI7</accession>
<reference evidence="1" key="1">
    <citation type="submission" date="2022-04" db="EMBL/GenBank/DDBJ databases">
        <title>Jade perch genome.</title>
        <authorList>
            <person name="Chao B."/>
        </authorList>
    </citation>
    <scope>NUCLEOTIDE SEQUENCE</scope>
    <source>
        <strain evidence="1">CB-2022</strain>
    </source>
</reference>
<gene>
    <name evidence="1" type="ORF">L3Q82_004724</name>
</gene>
<comment type="caution">
    <text evidence="1">The sequence shown here is derived from an EMBL/GenBank/DDBJ whole genome shotgun (WGS) entry which is preliminary data.</text>
</comment>